<evidence type="ECO:0000256" key="4">
    <source>
        <dbReference type="PROSITE-ProRule" id="PRU00335"/>
    </source>
</evidence>
<evidence type="ECO:0000259" key="5">
    <source>
        <dbReference type="PROSITE" id="PS50977"/>
    </source>
</evidence>
<dbReference type="InterPro" id="IPR011075">
    <property type="entry name" value="TetR_C"/>
</dbReference>
<dbReference type="Pfam" id="PF16925">
    <property type="entry name" value="TetR_C_13"/>
    <property type="match status" value="1"/>
</dbReference>
<dbReference type="RefSeq" id="WP_265651981.1">
    <property type="nucleotide sequence ID" value="NZ_CP108133.1"/>
</dbReference>
<keyword evidence="1" id="KW-0805">Transcription regulation</keyword>
<evidence type="ECO:0000313" key="6">
    <source>
        <dbReference type="EMBL" id="WTP54591.1"/>
    </source>
</evidence>
<dbReference type="Proteomes" id="UP001432166">
    <property type="component" value="Chromosome"/>
</dbReference>
<dbReference type="InterPro" id="IPR001647">
    <property type="entry name" value="HTH_TetR"/>
</dbReference>
<dbReference type="InterPro" id="IPR009057">
    <property type="entry name" value="Homeodomain-like_sf"/>
</dbReference>
<dbReference type="PROSITE" id="PS50977">
    <property type="entry name" value="HTH_TETR_2"/>
    <property type="match status" value="1"/>
</dbReference>
<evidence type="ECO:0000256" key="3">
    <source>
        <dbReference type="ARBA" id="ARBA00023163"/>
    </source>
</evidence>
<keyword evidence="3" id="KW-0804">Transcription</keyword>
<gene>
    <name evidence="6" type="ORF">OG288_43590</name>
</gene>
<evidence type="ECO:0000256" key="1">
    <source>
        <dbReference type="ARBA" id="ARBA00023015"/>
    </source>
</evidence>
<dbReference type="InterPro" id="IPR036271">
    <property type="entry name" value="Tet_transcr_reg_TetR-rel_C_sf"/>
</dbReference>
<keyword evidence="7" id="KW-1185">Reference proteome</keyword>
<feature type="DNA-binding region" description="H-T-H motif" evidence="4">
    <location>
        <begin position="34"/>
        <end position="53"/>
    </location>
</feature>
<evidence type="ECO:0000313" key="7">
    <source>
        <dbReference type="Proteomes" id="UP001432166"/>
    </source>
</evidence>
<evidence type="ECO:0000256" key="2">
    <source>
        <dbReference type="ARBA" id="ARBA00023125"/>
    </source>
</evidence>
<dbReference type="PANTHER" id="PTHR47506">
    <property type="entry name" value="TRANSCRIPTIONAL REGULATORY PROTEIN"/>
    <property type="match status" value="1"/>
</dbReference>
<dbReference type="SUPFAM" id="SSF48498">
    <property type="entry name" value="Tetracyclin repressor-like, C-terminal domain"/>
    <property type="match status" value="1"/>
</dbReference>
<keyword evidence="2 4" id="KW-0238">DNA-binding</keyword>
<dbReference type="Gene3D" id="1.10.357.10">
    <property type="entry name" value="Tetracycline Repressor, domain 2"/>
    <property type="match status" value="1"/>
</dbReference>
<accession>A0ABZ1JSE4</accession>
<feature type="domain" description="HTH tetR-type" evidence="5">
    <location>
        <begin position="11"/>
        <end position="71"/>
    </location>
</feature>
<dbReference type="SUPFAM" id="SSF46689">
    <property type="entry name" value="Homeodomain-like"/>
    <property type="match status" value="1"/>
</dbReference>
<dbReference type="EMBL" id="CP108133">
    <property type="protein sequence ID" value="WTP54591.1"/>
    <property type="molecule type" value="Genomic_DNA"/>
</dbReference>
<organism evidence="6 7">
    <name type="scientific">Streptomyces tauricus</name>
    <dbReference type="NCBI Taxonomy" id="68274"/>
    <lineage>
        <taxon>Bacteria</taxon>
        <taxon>Bacillati</taxon>
        <taxon>Actinomycetota</taxon>
        <taxon>Actinomycetes</taxon>
        <taxon>Kitasatosporales</taxon>
        <taxon>Streptomycetaceae</taxon>
        <taxon>Streptomyces</taxon>
        <taxon>Streptomyces aurantiacus group</taxon>
    </lineage>
</organism>
<name>A0ABZ1JSE4_9ACTN</name>
<reference evidence="6" key="1">
    <citation type="submission" date="2022-10" db="EMBL/GenBank/DDBJ databases">
        <title>The complete genomes of actinobacterial strains from the NBC collection.</title>
        <authorList>
            <person name="Joergensen T.S."/>
            <person name="Alvarez Arevalo M."/>
            <person name="Sterndorff E.B."/>
            <person name="Faurdal D."/>
            <person name="Vuksanovic O."/>
            <person name="Mourched A.-S."/>
            <person name="Charusanti P."/>
            <person name="Shaw S."/>
            <person name="Blin K."/>
            <person name="Weber T."/>
        </authorList>
    </citation>
    <scope>NUCLEOTIDE SEQUENCE</scope>
    <source>
        <strain evidence="6">NBC_00189</strain>
    </source>
</reference>
<protein>
    <submittedName>
        <fullName evidence="6">TetR/AcrR family transcriptional regulator</fullName>
    </submittedName>
</protein>
<dbReference type="PANTHER" id="PTHR47506:SF3">
    <property type="entry name" value="HTH-TYPE TRANSCRIPTIONAL REGULATOR LMRA"/>
    <property type="match status" value="1"/>
</dbReference>
<dbReference type="Pfam" id="PF00440">
    <property type="entry name" value="TetR_N"/>
    <property type="match status" value="1"/>
</dbReference>
<proteinExistence type="predicted"/>
<sequence length="199" mass="21983">MKSTERHHPAASSRERLVEATRELLWEQGYTSTTPAEIRARAGVGQGSMYHHFPTKADVAAEAMLRNSAELERAMDDYLKQTPSPAGSVKSYLSKPRDGQKGCRFGRMTLDNAVLENERLRGPVADSLAWYRRRIEHLLIDGQARGELRDDFSAEAVAATIIAIVQGAHVLARADRSQAAFDRVIEGGLTLLAGLERRA</sequence>
<dbReference type="PRINTS" id="PR00455">
    <property type="entry name" value="HTHTETR"/>
</dbReference>